<feature type="region of interest" description="Disordered" evidence="1">
    <location>
        <begin position="55"/>
        <end position="78"/>
    </location>
</feature>
<feature type="signal peptide" evidence="2">
    <location>
        <begin position="1"/>
        <end position="20"/>
    </location>
</feature>
<feature type="chain" id="PRO_5021952615" description="Carboxypeptidase regulatory-like domain-containing protein" evidence="2">
    <location>
        <begin position="21"/>
        <end position="141"/>
    </location>
</feature>
<proteinExistence type="predicted"/>
<gene>
    <name evidence="3" type="ORF">Pla175_38940</name>
</gene>
<evidence type="ECO:0000313" key="3">
    <source>
        <dbReference type="EMBL" id="QDU90489.1"/>
    </source>
</evidence>
<dbReference type="Proteomes" id="UP000317429">
    <property type="component" value="Chromosome"/>
</dbReference>
<accession>A0A518DG99</accession>
<evidence type="ECO:0000256" key="2">
    <source>
        <dbReference type="SAM" id="SignalP"/>
    </source>
</evidence>
<evidence type="ECO:0008006" key="5">
    <source>
        <dbReference type="Google" id="ProtNLM"/>
    </source>
</evidence>
<evidence type="ECO:0000256" key="1">
    <source>
        <dbReference type="SAM" id="MobiDB-lite"/>
    </source>
</evidence>
<dbReference type="AlphaFoldDB" id="A0A518DG99"/>
<sequence length="141" mass="14800" precursor="true">MHWRQPLRAKLALFAALACAGCGPPEGLQKVVVDGVVTLDGAPIPNGEIRFLPIEGTEGPVSGGPIKDGQYRAESRGGVPVGEHRVEIRAFRAPTGRQTGTAAIEGGPAEQYLPQQYNTKSELTASVSSSSAKQDFSLSSK</sequence>
<reference evidence="3 4" key="1">
    <citation type="submission" date="2019-02" db="EMBL/GenBank/DDBJ databases">
        <title>Deep-cultivation of Planctomycetes and their phenomic and genomic characterization uncovers novel biology.</title>
        <authorList>
            <person name="Wiegand S."/>
            <person name="Jogler M."/>
            <person name="Boedeker C."/>
            <person name="Pinto D."/>
            <person name="Vollmers J."/>
            <person name="Rivas-Marin E."/>
            <person name="Kohn T."/>
            <person name="Peeters S.H."/>
            <person name="Heuer A."/>
            <person name="Rast P."/>
            <person name="Oberbeckmann S."/>
            <person name="Bunk B."/>
            <person name="Jeske O."/>
            <person name="Meyerdierks A."/>
            <person name="Storesund J.E."/>
            <person name="Kallscheuer N."/>
            <person name="Luecker S."/>
            <person name="Lage O.M."/>
            <person name="Pohl T."/>
            <person name="Merkel B.J."/>
            <person name="Hornburger P."/>
            <person name="Mueller R.-W."/>
            <person name="Bruemmer F."/>
            <person name="Labrenz M."/>
            <person name="Spormann A.M."/>
            <person name="Op den Camp H."/>
            <person name="Overmann J."/>
            <person name="Amann R."/>
            <person name="Jetten M.S.M."/>
            <person name="Mascher T."/>
            <person name="Medema M.H."/>
            <person name="Devos D.P."/>
            <person name="Kaster A.-K."/>
            <person name="Ovreas L."/>
            <person name="Rohde M."/>
            <person name="Galperin M.Y."/>
            <person name="Jogler C."/>
        </authorList>
    </citation>
    <scope>NUCLEOTIDE SEQUENCE [LARGE SCALE GENOMIC DNA]</scope>
    <source>
        <strain evidence="3 4">Pla175</strain>
    </source>
</reference>
<protein>
    <recommendedName>
        <fullName evidence="5">Carboxypeptidase regulatory-like domain-containing protein</fullName>
    </recommendedName>
</protein>
<evidence type="ECO:0000313" key="4">
    <source>
        <dbReference type="Proteomes" id="UP000317429"/>
    </source>
</evidence>
<keyword evidence="4" id="KW-1185">Reference proteome</keyword>
<keyword evidence="2" id="KW-0732">Signal</keyword>
<organism evidence="3 4">
    <name type="scientific">Pirellulimonas nuda</name>
    <dbReference type="NCBI Taxonomy" id="2528009"/>
    <lineage>
        <taxon>Bacteria</taxon>
        <taxon>Pseudomonadati</taxon>
        <taxon>Planctomycetota</taxon>
        <taxon>Planctomycetia</taxon>
        <taxon>Pirellulales</taxon>
        <taxon>Lacipirellulaceae</taxon>
        <taxon>Pirellulimonas</taxon>
    </lineage>
</organism>
<dbReference type="EMBL" id="CP036291">
    <property type="protein sequence ID" value="QDU90489.1"/>
    <property type="molecule type" value="Genomic_DNA"/>
</dbReference>
<dbReference type="KEGG" id="pnd:Pla175_38940"/>
<name>A0A518DG99_9BACT</name>